<dbReference type="Proteomes" id="UP001597186">
    <property type="component" value="Unassembled WGS sequence"/>
</dbReference>
<reference evidence="3" key="1">
    <citation type="journal article" date="2019" name="Int. J. Syst. Evol. Microbiol.">
        <title>The Global Catalogue of Microorganisms (GCM) 10K type strain sequencing project: providing services to taxonomists for standard genome sequencing and annotation.</title>
        <authorList>
            <consortium name="The Broad Institute Genomics Platform"/>
            <consortium name="The Broad Institute Genome Sequencing Center for Infectious Disease"/>
            <person name="Wu L."/>
            <person name="Ma J."/>
        </authorList>
    </citation>
    <scope>NUCLEOTIDE SEQUENCE [LARGE SCALE GENOMIC DNA]</scope>
    <source>
        <strain evidence="3">CGMCC 1.12477</strain>
    </source>
</reference>
<comment type="caution">
    <text evidence="2">The sequence shown here is derived from an EMBL/GenBank/DDBJ whole genome shotgun (WGS) entry which is preliminary data.</text>
</comment>
<keyword evidence="3" id="KW-1185">Reference proteome</keyword>
<evidence type="ECO:0000259" key="1">
    <source>
        <dbReference type="Pfam" id="PF13403"/>
    </source>
</evidence>
<feature type="domain" description="Hedgehog/Intein (Hint)" evidence="1">
    <location>
        <begin position="54"/>
        <end position="197"/>
    </location>
</feature>
<dbReference type="RefSeq" id="WP_379911851.1">
    <property type="nucleotide sequence ID" value="NZ_JBHUDD010000001.1"/>
</dbReference>
<proteinExistence type="predicted"/>
<gene>
    <name evidence="2" type="ORF">ACFTOW_00195</name>
</gene>
<evidence type="ECO:0000313" key="3">
    <source>
        <dbReference type="Proteomes" id="UP001597186"/>
    </source>
</evidence>
<dbReference type="EMBL" id="JBHUDD010000001">
    <property type="protein sequence ID" value="MFD1507833.1"/>
    <property type="molecule type" value="Genomic_DNA"/>
</dbReference>
<dbReference type="Pfam" id="PF13403">
    <property type="entry name" value="Hint_2"/>
    <property type="match status" value="1"/>
</dbReference>
<organism evidence="2 3">
    <name type="scientific">Lacimonas salitolerans</name>
    <dbReference type="NCBI Taxonomy" id="1323750"/>
    <lineage>
        <taxon>Bacteria</taxon>
        <taxon>Pseudomonadati</taxon>
        <taxon>Pseudomonadota</taxon>
        <taxon>Alphaproteobacteria</taxon>
        <taxon>Rhodobacterales</taxon>
        <taxon>Paracoccaceae</taxon>
        <taxon>Lacimonas</taxon>
    </lineage>
</organism>
<sequence length="244" mass="25918">MTIESPHLTPPVPIARDDAPRRRAEIAWLRRNGDVDQATLAIPAMQLFEDCFAAFAHGTPIQTPGGPVPVEDILPGDAVLTVEHGALPVLWRGSLTCLPSAQDRCRTLTRVLADGFGMSRPVRDLLLGPAARVLHRARNRPTGGARSEALVPVAAIGDGMAAFAVTPASGVQLYHLVLPVHATMRVGGLAMECFHPGGSLRCNLSTQELAQFLAMFPHIDQPGDFGPLAYPHLPGLDMDASPAA</sequence>
<accession>A0ABW4ECN9</accession>
<evidence type="ECO:0000313" key="2">
    <source>
        <dbReference type="EMBL" id="MFD1507833.1"/>
    </source>
</evidence>
<name>A0ABW4ECN9_9RHOB</name>
<protein>
    <submittedName>
        <fullName evidence="2">Hint domain-containing protein</fullName>
    </submittedName>
</protein>
<dbReference type="SUPFAM" id="SSF51294">
    <property type="entry name" value="Hedgehog/intein (Hint) domain"/>
    <property type="match status" value="1"/>
</dbReference>
<dbReference type="InterPro" id="IPR028992">
    <property type="entry name" value="Hedgehog/Intein_dom"/>
</dbReference>
<dbReference type="InterPro" id="IPR036844">
    <property type="entry name" value="Hint_dom_sf"/>
</dbReference>